<dbReference type="Gene3D" id="1.10.357.10">
    <property type="entry name" value="Tetracycline Repressor, domain 2"/>
    <property type="match status" value="1"/>
</dbReference>
<dbReference type="HOGENOM" id="CLU_069543_5_2_11"/>
<evidence type="ECO:0000256" key="3">
    <source>
        <dbReference type="ARBA" id="ARBA00023163"/>
    </source>
</evidence>
<keyword evidence="2 4" id="KW-0238">DNA-binding</keyword>
<evidence type="ECO:0000256" key="1">
    <source>
        <dbReference type="ARBA" id="ARBA00023015"/>
    </source>
</evidence>
<evidence type="ECO:0000256" key="2">
    <source>
        <dbReference type="ARBA" id="ARBA00023125"/>
    </source>
</evidence>
<dbReference type="AlphaFoldDB" id="B2GGN6"/>
<sequence>MTAAREPSPDRTSPAQNAAQSGPERRAGGPGRGRRGGTQAGGRRRASLSVDAIVETAIAMLDREGAARLTLRGLAGTLDSGVASLYWYASGKDELMAMVADEVLGRALAEFEALRVAGRSTPEQFAQLPAPEPDRRTSARTREALVDLRRLSLCLFAQMLEHLWLAEQLMHAGPDEENALRTWECTGQILQRMELSTSQQFHASMAVTNYATGMGAEISQRNEQDAEQMFREQLERWEHASTQDFPFVHSVLGEFRRHDGRAEYAAGLDLLLSGIERQTWSADAPR</sequence>
<dbReference type="Pfam" id="PF02909">
    <property type="entry name" value="TetR_C_1"/>
    <property type="match status" value="1"/>
</dbReference>
<keyword evidence="1" id="KW-0805">Transcription regulation</keyword>
<dbReference type="GO" id="GO:0045892">
    <property type="term" value="P:negative regulation of DNA-templated transcription"/>
    <property type="evidence" value="ECO:0007669"/>
    <property type="project" value="InterPro"/>
</dbReference>
<reference evidence="7 8" key="1">
    <citation type="journal article" date="2008" name="J. Bacteriol.">
        <title>Complete genome sequence of the soil actinomycete Kocuria rhizophila.</title>
        <authorList>
            <person name="Takarada H."/>
            <person name="Sekine M."/>
            <person name="Kosugi H."/>
            <person name="Matsuo Y."/>
            <person name="Fujisawa T."/>
            <person name="Omata S."/>
            <person name="Kishi E."/>
            <person name="Shimizu A."/>
            <person name="Tsukatani N."/>
            <person name="Tanikawa S."/>
            <person name="Fujita N."/>
            <person name="Harayama S."/>
        </authorList>
    </citation>
    <scope>NUCLEOTIDE SEQUENCE [LARGE SCALE GENOMIC DNA]</scope>
    <source>
        <strain evidence="8">ATCC 9341 / DSM 348 / NBRC 103217 / DC2201</strain>
    </source>
</reference>
<evidence type="ECO:0000313" key="7">
    <source>
        <dbReference type="EMBL" id="BAG28741.1"/>
    </source>
</evidence>
<feature type="DNA-binding region" description="H-T-H motif" evidence="4">
    <location>
        <begin position="70"/>
        <end position="89"/>
    </location>
</feature>
<evidence type="ECO:0000313" key="8">
    <source>
        <dbReference type="Proteomes" id="UP000008838"/>
    </source>
</evidence>
<feature type="region of interest" description="Disordered" evidence="5">
    <location>
        <begin position="1"/>
        <end position="46"/>
    </location>
</feature>
<dbReference type="InterPro" id="IPR004111">
    <property type="entry name" value="Repressor_TetR_C"/>
</dbReference>
<dbReference type="SUPFAM" id="SSF48498">
    <property type="entry name" value="Tetracyclin repressor-like, C-terminal domain"/>
    <property type="match status" value="1"/>
</dbReference>
<feature type="compositionally biased region" description="Gly residues" evidence="5">
    <location>
        <begin position="28"/>
        <end position="40"/>
    </location>
</feature>
<keyword evidence="8" id="KW-1185">Reference proteome</keyword>
<dbReference type="InterPro" id="IPR009057">
    <property type="entry name" value="Homeodomain-like_sf"/>
</dbReference>
<dbReference type="InterPro" id="IPR036271">
    <property type="entry name" value="Tet_transcr_reg_TetR-rel_C_sf"/>
</dbReference>
<evidence type="ECO:0000256" key="5">
    <source>
        <dbReference type="SAM" id="MobiDB-lite"/>
    </source>
</evidence>
<name>B2GGN6_KOCRD</name>
<feature type="domain" description="HTH tetR-type" evidence="6">
    <location>
        <begin position="47"/>
        <end position="107"/>
    </location>
</feature>
<accession>B2GGN6</accession>
<dbReference type="RefSeq" id="WP_012397468.1">
    <property type="nucleotide sequence ID" value="NC_010617.1"/>
</dbReference>
<keyword evidence="3" id="KW-0804">Transcription</keyword>
<gene>
    <name evidence="7" type="ordered locus">KRH_03940</name>
</gene>
<dbReference type="KEGG" id="krh:KRH_03940"/>
<proteinExistence type="predicted"/>
<dbReference type="InterPro" id="IPR001647">
    <property type="entry name" value="HTH_TetR"/>
</dbReference>
<dbReference type="PROSITE" id="PS50977">
    <property type="entry name" value="HTH_TETR_2"/>
    <property type="match status" value="1"/>
</dbReference>
<dbReference type="STRING" id="378753.KRH_03940"/>
<evidence type="ECO:0000256" key="4">
    <source>
        <dbReference type="PROSITE-ProRule" id="PRU00335"/>
    </source>
</evidence>
<dbReference type="Gene3D" id="1.10.10.60">
    <property type="entry name" value="Homeodomain-like"/>
    <property type="match status" value="1"/>
</dbReference>
<dbReference type="eggNOG" id="COG1309">
    <property type="taxonomic scope" value="Bacteria"/>
</dbReference>
<dbReference type="SUPFAM" id="SSF46689">
    <property type="entry name" value="Homeodomain-like"/>
    <property type="match status" value="1"/>
</dbReference>
<organism evidence="7 8">
    <name type="scientific">Kocuria rhizophila (strain ATCC 9341 / DSM 348 / NBRC 103217 / DC2201)</name>
    <dbReference type="NCBI Taxonomy" id="378753"/>
    <lineage>
        <taxon>Bacteria</taxon>
        <taxon>Bacillati</taxon>
        <taxon>Actinomycetota</taxon>
        <taxon>Actinomycetes</taxon>
        <taxon>Micrococcales</taxon>
        <taxon>Micrococcaceae</taxon>
        <taxon>Kocuria</taxon>
    </lineage>
</organism>
<evidence type="ECO:0000259" key="6">
    <source>
        <dbReference type="PROSITE" id="PS50977"/>
    </source>
</evidence>
<protein>
    <submittedName>
        <fullName evidence="7">Putative TetR family transcriptional regulator</fullName>
    </submittedName>
</protein>
<dbReference type="GO" id="GO:0003677">
    <property type="term" value="F:DNA binding"/>
    <property type="evidence" value="ECO:0007669"/>
    <property type="project" value="UniProtKB-UniRule"/>
</dbReference>
<dbReference type="Proteomes" id="UP000008838">
    <property type="component" value="Chromosome"/>
</dbReference>
<dbReference type="EMBL" id="AP009152">
    <property type="protein sequence ID" value="BAG28741.1"/>
    <property type="molecule type" value="Genomic_DNA"/>
</dbReference>
<feature type="compositionally biased region" description="Polar residues" evidence="5">
    <location>
        <begin position="10"/>
        <end position="20"/>
    </location>
</feature>